<reference evidence="2" key="1">
    <citation type="submission" date="2015-04" db="UniProtKB">
        <authorList>
            <consortium name="EnsemblPlants"/>
        </authorList>
    </citation>
    <scope>IDENTIFICATION</scope>
</reference>
<sequence length="89" mass="10243">MPNTVPQQDVPFHLTTDTFVTHYGWNLVQNGIITGMPMLYWPLYVELTINKVLKVEYMGIDVEMEGWLVGLVIPEDGELKVRLVIESEH</sequence>
<dbReference type="HOGENOM" id="CLU_2458574_0_0_1"/>
<keyword evidence="1" id="KW-0808">Transferase</keyword>
<dbReference type="GO" id="GO:0035251">
    <property type="term" value="F:UDP-glucosyltransferase activity"/>
    <property type="evidence" value="ECO:0007669"/>
    <property type="project" value="InterPro"/>
</dbReference>
<dbReference type="AlphaFoldDB" id="A0A0E0ETD8"/>
<evidence type="ECO:0000313" key="3">
    <source>
        <dbReference type="Proteomes" id="UP000008021"/>
    </source>
</evidence>
<dbReference type="Proteomes" id="UP000008021">
    <property type="component" value="Chromosome 9"/>
</dbReference>
<evidence type="ECO:0000313" key="2">
    <source>
        <dbReference type="EnsemblPlants" id="OMERI09G11190.1"/>
    </source>
</evidence>
<evidence type="ECO:0000256" key="1">
    <source>
        <dbReference type="ARBA" id="ARBA00022679"/>
    </source>
</evidence>
<dbReference type="SUPFAM" id="SSF53756">
    <property type="entry name" value="UDP-Glycosyltransferase/glycogen phosphorylase"/>
    <property type="match status" value="1"/>
</dbReference>
<dbReference type="Gramene" id="OMERI09G11190.1">
    <property type="protein sequence ID" value="OMERI09G11190.1"/>
    <property type="gene ID" value="OMERI09G11190"/>
</dbReference>
<dbReference type="EnsemblPlants" id="OMERI09G11190.1">
    <property type="protein sequence ID" value="OMERI09G11190.1"/>
    <property type="gene ID" value="OMERI09G11190"/>
</dbReference>
<dbReference type="PANTHER" id="PTHR48048:SF92">
    <property type="entry name" value="OS01G0869400 PROTEIN"/>
    <property type="match status" value="1"/>
</dbReference>
<dbReference type="InterPro" id="IPR050481">
    <property type="entry name" value="UDP-glycosyltransf_plant"/>
</dbReference>
<name>A0A0E0ETD8_9ORYZ</name>
<dbReference type="Pfam" id="PF00201">
    <property type="entry name" value="UDPGT"/>
    <property type="match status" value="1"/>
</dbReference>
<protein>
    <submittedName>
        <fullName evidence="2">Uncharacterized protein</fullName>
    </submittedName>
</protein>
<proteinExistence type="predicted"/>
<keyword evidence="3" id="KW-1185">Reference proteome</keyword>
<dbReference type="InterPro" id="IPR002213">
    <property type="entry name" value="UDP_glucos_trans"/>
</dbReference>
<reference evidence="2" key="2">
    <citation type="submission" date="2018-05" db="EMBL/GenBank/DDBJ databases">
        <title>OmerRS3 (Oryza meridionalis Reference Sequence Version 3).</title>
        <authorList>
            <person name="Zhang J."/>
            <person name="Kudrna D."/>
            <person name="Lee S."/>
            <person name="Talag J."/>
            <person name="Welchert J."/>
            <person name="Wing R.A."/>
        </authorList>
    </citation>
    <scope>NUCLEOTIDE SEQUENCE [LARGE SCALE GENOMIC DNA]</scope>
    <source>
        <strain evidence="2">cv. OR44</strain>
    </source>
</reference>
<dbReference type="STRING" id="40149.A0A0E0ETD8"/>
<accession>A0A0E0ETD8</accession>
<dbReference type="Gene3D" id="3.40.50.2000">
    <property type="entry name" value="Glycogen Phosphorylase B"/>
    <property type="match status" value="1"/>
</dbReference>
<dbReference type="PANTHER" id="PTHR48048">
    <property type="entry name" value="GLYCOSYLTRANSFERASE"/>
    <property type="match status" value="1"/>
</dbReference>
<organism evidence="2">
    <name type="scientific">Oryza meridionalis</name>
    <dbReference type="NCBI Taxonomy" id="40149"/>
    <lineage>
        <taxon>Eukaryota</taxon>
        <taxon>Viridiplantae</taxon>
        <taxon>Streptophyta</taxon>
        <taxon>Embryophyta</taxon>
        <taxon>Tracheophyta</taxon>
        <taxon>Spermatophyta</taxon>
        <taxon>Magnoliopsida</taxon>
        <taxon>Liliopsida</taxon>
        <taxon>Poales</taxon>
        <taxon>Poaceae</taxon>
        <taxon>BOP clade</taxon>
        <taxon>Oryzoideae</taxon>
        <taxon>Oryzeae</taxon>
        <taxon>Oryzinae</taxon>
        <taxon>Oryza</taxon>
    </lineage>
</organism>